<keyword evidence="4" id="KW-1185">Reference proteome</keyword>
<keyword evidence="3" id="KW-0808">Transferase</keyword>
<proteinExistence type="predicted"/>
<evidence type="ECO:0000259" key="1">
    <source>
        <dbReference type="Pfam" id="PF00534"/>
    </source>
</evidence>
<dbReference type="InterPro" id="IPR001296">
    <property type="entry name" value="Glyco_trans_1"/>
</dbReference>
<accession>A0A0P1IPK4</accession>
<dbReference type="Pfam" id="PF13439">
    <property type="entry name" value="Glyco_transf_4"/>
    <property type="match status" value="1"/>
</dbReference>
<dbReference type="OrthoDB" id="9807414at2"/>
<name>A0A0P1IPK4_9RHOB</name>
<dbReference type="Pfam" id="PF00534">
    <property type="entry name" value="Glycos_transf_1"/>
    <property type="match status" value="1"/>
</dbReference>
<dbReference type="InterPro" id="IPR050194">
    <property type="entry name" value="Glycosyltransferase_grp1"/>
</dbReference>
<organism evidence="3 4">
    <name type="scientific">Cognatishimia activa</name>
    <dbReference type="NCBI Taxonomy" id="1715691"/>
    <lineage>
        <taxon>Bacteria</taxon>
        <taxon>Pseudomonadati</taxon>
        <taxon>Pseudomonadota</taxon>
        <taxon>Alphaproteobacteria</taxon>
        <taxon>Rhodobacterales</taxon>
        <taxon>Paracoccaceae</taxon>
        <taxon>Cognatishimia</taxon>
    </lineage>
</organism>
<feature type="domain" description="Glycosyl transferase family 1" evidence="1">
    <location>
        <begin position="221"/>
        <end position="346"/>
    </location>
</feature>
<evidence type="ECO:0000313" key="3">
    <source>
        <dbReference type="EMBL" id="CUK25473.1"/>
    </source>
</evidence>
<evidence type="ECO:0000259" key="2">
    <source>
        <dbReference type="Pfam" id="PF13439"/>
    </source>
</evidence>
<gene>
    <name evidence="3" type="primary">neoD</name>
    <name evidence="3" type="ORF">TA5114_01272</name>
</gene>
<reference evidence="4" key="1">
    <citation type="submission" date="2015-09" db="EMBL/GenBank/DDBJ databases">
        <authorList>
            <person name="Rodrigo-Torres Lidia"/>
            <person name="Arahal R.David."/>
        </authorList>
    </citation>
    <scope>NUCLEOTIDE SEQUENCE [LARGE SCALE GENOMIC DNA]</scope>
    <source>
        <strain evidence="4">CECT 5114</strain>
    </source>
</reference>
<dbReference type="EC" id="2.4.1.283" evidence="3"/>
<feature type="domain" description="Glycosyltransferase subfamily 4-like N-terminal" evidence="2">
    <location>
        <begin position="52"/>
        <end position="200"/>
    </location>
</feature>
<sequence>MNIQTPTPKISRSFKARDASQRAATVVDFVNHLSDVSNLRVAVVSDAISGRNGVGTFYQDLLAQIEPVVDEIALISPSRLPDHTLERFALPMPGDKTQRLAWPSRKEIQKRLDQVQPTLIVVPSLGPFTFFAVAYARKRQIPLVVVNHTDFDHILSIYWPKLIAKPLRMALDLVNRWLCKQAVAVGVMHDGAGEAAKRIGARNVRVMATPLSQSFLSKPIQPLEERATRAIFVGRLAKEKGIADLLTTARMSPNTHFTIVGDGPLREDVETAAESCENLTYRGWLPRSGVLEEVDSADVLILPSAYETFGTVALEALARERYVIASSGCGIAEWPALAKGIFVVPENGSLPKVLQDMQIMPAAERLQKARQSWDAVQDFNSQAVDEWLELFQDAARSYDR</sequence>
<dbReference type="Gene3D" id="3.40.50.2000">
    <property type="entry name" value="Glycogen Phosphorylase B"/>
    <property type="match status" value="2"/>
</dbReference>
<dbReference type="InterPro" id="IPR028098">
    <property type="entry name" value="Glyco_trans_4-like_N"/>
</dbReference>
<dbReference type="GO" id="GO:0102319">
    <property type="term" value="F:2-deoxystreptamine N-acetyl-D-glucosaminyltransferase activity"/>
    <property type="evidence" value="ECO:0007669"/>
    <property type="project" value="UniProtKB-EC"/>
</dbReference>
<dbReference type="PANTHER" id="PTHR45947">
    <property type="entry name" value="SULFOQUINOVOSYL TRANSFERASE SQD2"/>
    <property type="match status" value="1"/>
</dbReference>
<protein>
    <submittedName>
        <fullName evidence="3">2-deoxystreptamine N-acetyl-D-glucosaminyltransferase</fullName>
        <ecNumber evidence="3">2.4.1.283</ecNumber>
    </submittedName>
</protein>
<dbReference type="PANTHER" id="PTHR45947:SF3">
    <property type="entry name" value="SULFOQUINOVOSYL TRANSFERASE SQD2"/>
    <property type="match status" value="1"/>
</dbReference>
<dbReference type="EMBL" id="CYUE01000012">
    <property type="protein sequence ID" value="CUK25473.1"/>
    <property type="molecule type" value="Genomic_DNA"/>
</dbReference>
<dbReference type="Proteomes" id="UP000051184">
    <property type="component" value="Unassembled WGS sequence"/>
</dbReference>
<keyword evidence="3" id="KW-0328">Glycosyltransferase</keyword>
<dbReference type="STRING" id="1715691.TA5113_02660"/>
<evidence type="ECO:0000313" key="4">
    <source>
        <dbReference type="Proteomes" id="UP000051184"/>
    </source>
</evidence>
<dbReference type="SUPFAM" id="SSF53756">
    <property type="entry name" value="UDP-Glycosyltransferase/glycogen phosphorylase"/>
    <property type="match status" value="1"/>
</dbReference>
<dbReference type="AlphaFoldDB" id="A0A0P1IPK4"/>